<accession>A0A811U2U7</accession>
<gene>
    <name evidence="2" type="ORF">CCAP1982_LOCUS1533</name>
</gene>
<proteinExistence type="predicted"/>
<dbReference type="AlphaFoldDB" id="A0A811U2U7"/>
<sequence length="125" mass="13618">MVNARCNADTRWVASRQRLQKYQHKQRKNATHKRALLHSHSNNKNISRLLSTNSLKPVTTTADTWSPFSLERTTCRPNADAPSATVAKDSYVPAIAEKHIAIATEANAPPALIPPATAPVPGLSS</sequence>
<comment type="caution">
    <text evidence="2">The sequence shown here is derived from an EMBL/GenBank/DDBJ whole genome shotgun (WGS) entry which is preliminary data.</text>
</comment>
<name>A0A811U2U7_CERCA</name>
<dbReference type="Proteomes" id="UP000606786">
    <property type="component" value="Unassembled WGS sequence"/>
</dbReference>
<dbReference type="EMBL" id="CAJHJT010000001">
    <property type="protein sequence ID" value="CAD6992688.1"/>
    <property type="molecule type" value="Genomic_DNA"/>
</dbReference>
<keyword evidence="3" id="KW-1185">Reference proteome</keyword>
<evidence type="ECO:0000256" key="1">
    <source>
        <dbReference type="SAM" id="MobiDB-lite"/>
    </source>
</evidence>
<evidence type="ECO:0000313" key="3">
    <source>
        <dbReference type="Proteomes" id="UP000606786"/>
    </source>
</evidence>
<reference evidence="2" key="1">
    <citation type="submission" date="2020-11" db="EMBL/GenBank/DDBJ databases">
        <authorList>
            <person name="Whitehead M."/>
        </authorList>
    </citation>
    <scope>NUCLEOTIDE SEQUENCE</scope>
    <source>
        <strain evidence="2">EGII</strain>
    </source>
</reference>
<feature type="region of interest" description="Disordered" evidence="1">
    <location>
        <begin position="106"/>
        <end position="125"/>
    </location>
</feature>
<organism evidence="2 3">
    <name type="scientific">Ceratitis capitata</name>
    <name type="common">Mediterranean fruit fly</name>
    <name type="synonym">Tephritis capitata</name>
    <dbReference type="NCBI Taxonomy" id="7213"/>
    <lineage>
        <taxon>Eukaryota</taxon>
        <taxon>Metazoa</taxon>
        <taxon>Ecdysozoa</taxon>
        <taxon>Arthropoda</taxon>
        <taxon>Hexapoda</taxon>
        <taxon>Insecta</taxon>
        <taxon>Pterygota</taxon>
        <taxon>Neoptera</taxon>
        <taxon>Endopterygota</taxon>
        <taxon>Diptera</taxon>
        <taxon>Brachycera</taxon>
        <taxon>Muscomorpha</taxon>
        <taxon>Tephritoidea</taxon>
        <taxon>Tephritidae</taxon>
        <taxon>Ceratitis</taxon>
        <taxon>Ceratitis</taxon>
    </lineage>
</organism>
<evidence type="ECO:0000313" key="2">
    <source>
        <dbReference type="EMBL" id="CAD6992688.1"/>
    </source>
</evidence>
<protein>
    <submittedName>
        <fullName evidence="2">(Mediterranean fruit fly) hypothetical protein</fullName>
    </submittedName>
</protein>